<dbReference type="STRING" id="1743168.A8O14_05920"/>
<feature type="binding site" evidence="2">
    <location>
        <begin position="455"/>
        <end position="462"/>
    </location>
    <ligand>
        <name>ATP</name>
        <dbReference type="ChEBI" id="CHEBI:30616"/>
    </ligand>
</feature>
<feature type="active site" evidence="1">
    <location>
        <position position="451"/>
    </location>
</feature>
<dbReference type="AlphaFoldDB" id="A0A191UF43"/>
<keyword evidence="2" id="KW-0067">ATP-binding</keyword>
<dbReference type="KEGG" id="pwu:A8O14_05920"/>
<gene>
    <name evidence="4" type="ORF">A8O14_05920</name>
</gene>
<protein>
    <recommendedName>
        <fullName evidence="3">Fido domain-containing protein</fullName>
    </recommendedName>
</protein>
<dbReference type="RefSeq" id="WP_068948669.1">
    <property type="nucleotide sequence ID" value="NZ_CP015922.1"/>
</dbReference>
<dbReference type="PANTHER" id="PTHR13504">
    <property type="entry name" value="FIDO DOMAIN-CONTAINING PROTEIN DDB_G0283145"/>
    <property type="match status" value="1"/>
</dbReference>
<dbReference type="OrthoDB" id="9813719at2"/>
<evidence type="ECO:0000313" key="4">
    <source>
        <dbReference type="EMBL" id="ANI99658.1"/>
    </source>
</evidence>
<accession>A0A191UF43</accession>
<dbReference type="PANTHER" id="PTHR13504:SF38">
    <property type="entry name" value="FIDO DOMAIN-CONTAINING PROTEIN"/>
    <property type="match status" value="1"/>
</dbReference>
<dbReference type="Gene3D" id="1.10.3290.10">
    <property type="entry name" value="Fido-like domain"/>
    <property type="match status" value="1"/>
</dbReference>
<dbReference type="InterPro" id="IPR040198">
    <property type="entry name" value="Fido_containing"/>
</dbReference>
<sequence length="513" mass="57566">MATKSIKKSTDSLKLSEALKTLKKLQDKHHGVIESKDLADTQRALLLETGFIRSVMKGWYICSNPSDHDGDSTAWYANYWAFMSGYLAKRFGKRYCLNAEASLLLHTGSTTVPKQITIVSKDGGTSIVKLPFDTSLVIYQDEKRVSKTRTEIRGLQVLPIAEALCMVGPQFFINHPMEAEIGLAMVRDPAELLATLLMGNCLPTAAARLAGALTFTNRKDDGERIIKALNKAGHAIQAKNPFELTEPTISQSREKSPYVLRIRSMWATWREDVIQNFPKAPRIPKSPAVYMKQIQERYVADAYNSLSIEGYQVTDELIERIAKEGWNPEISEEDKKSKDTLAARGYFLAFNEVKESIKLILARSNSGDVVRKSHHDWYAAMFNPTVLAGILQRHQLAGYRTGPVFIRNSLHTPLPREALLDSMEALFDLIENEPEACVRAVLGHHIFVFIHPYFDGNGRIGRFLMNALLASGGYPWTVVRVSERKRYMNALEKASVDGDIKPLTKFIAGEMAQ</sequence>
<dbReference type="PROSITE" id="PS51459">
    <property type="entry name" value="FIDO"/>
    <property type="match status" value="1"/>
</dbReference>
<evidence type="ECO:0000256" key="1">
    <source>
        <dbReference type="PIRSR" id="PIRSR640198-1"/>
    </source>
</evidence>
<keyword evidence="2" id="KW-0547">Nucleotide-binding</keyword>
<proteinExistence type="predicted"/>
<evidence type="ECO:0000256" key="2">
    <source>
        <dbReference type="PIRSR" id="PIRSR640198-2"/>
    </source>
</evidence>
<feature type="domain" description="Fido" evidence="3">
    <location>
        <begin position="365"/>
        <end position="509"/>
    </location>
</feature>
<name>A0A191UF43_9BURK</name>
<dbReference type="EMBL" id="CP015922">
    <property type="protein sequence ID" value="ANI99658.1"/>
    <property type="molecule type" value="Genomic_DNA"/>
</dbReference>
<dbReference type="Pfam" id="PF02661">
    <property type="entry name" value="Fic"/>
    <property type="match status" value="1"/>
</dbReference>
<keyword evidence="5" id="KW-1185">Reference proteome</keyword>
<reference evidence="5" key="1">
    <citation type="submission" date="2016-05" db="EMBL/GenBank/DDBJ databases">
        <title>Polynucleobacter sp. QLW-P1FAT50C-4 genome.</title>
        <authorList>
            <person name="Hahn M.W."/>
        </authorList>
    </citation>
    <scope>NUCLEOTIDE SEQUENCE [LARGE SCALE GENOMIC DNA]</scope>
    <source>
        <strain evidence="5">QLW-P1FAT50C-4</strain>
    </source>
</reference>
<dbReference type="SUPFAM" id="SSF140931">
    <property type="entry name" value="Fic-like"/>
    <property type="match status" value="1"/>
</dbReference>
<organism evidence="4 5">
    <name type="scientific">Polynucleobacter wuianus</name>
    <dbReference type="NCBI Taxonomy" id="1743168"/>
    <lineage>
        <taxon>Bacteria</taxon>
        <taxon>Pseudomonadati</taxon>
        <taxon>Pseudomonadota</taxon>
        <taxon>Betaproteobacteria</taxon>
        <taxon>Burkholderiales</taxon>
        <taxon>Burkholderiaceae</taxon>
        <taxon>Polynucleobacter</taxon>
    </lineage>
</organism>
<dbReference type="GO" id="GO:0005524">
    <property type="term" value="F:ATP binding"/>
    <property type="evidence" value="ECO:0007669"/>
    <property type="project" value="UniProtKB-KW"/>
</dbReference>
<evidence type="ECO:0000259" key="3">
    <source>
        <dbReference type="PROSITE" id="PS51459"/>
    </source>
</evidence>
<dbReference type="InterPro" id="IPR003812">
    <property type="entry name" value="Fido"/>
</dbReference>
<evidence type="ECO:0000313" key="5">
    <source>
        <dbReference type="Proteomes" id="UP000078463"/>
    </source>
</evidence>
<dbReference type="Proteomes" id="UP000078463">
    <property type="component" value="Chromosome"/>
</dbReference>
<dbReference type="InterPro" id="IPR036597">
    <property type="entry name" value="Fido-like_dom_sf"/>
</dbReference>